<feature type="signal peptide" evidence="1">
    <location>
        <begin position="1"/>
        <end position="21"/>
    </location>
</feature>
<comment type="caution">
    <text evidence="2">The sequence shown here is derived from an EMBL/GenBank/DDBJ whole genome shotgun (WGS) entry which is preliminary data.</text>
</comment>
<gene>
    <name evidence="2" type="ORF">ACFQ13_03860</name>
</gene>
<name>A0ABW3KNL0_9FLAO</name>
<protein>
    <submittedName>
        <fullName evidence="2">DUF4625 domain-containing protein</fullName>
    </submittedName>
</protein>
<reference evidence="3" key="1">
    <citation type="journal article" date="2019" name="Int. J. Syst. Evol. Microbiol.">
        <title>The Global Catalogue of Microorganisms (GCM) 10K type strain sequencing project: providing services to taxonomists for standard genome sequencing and annotation.</title>
        <authorList>
            <consortium name="The Broad Institute Genomics Platform"/>
            <consortium name="The Broad Institute Genome Sequencing Center for Infectious Disease"/>
            <person name="Wu L."/>
            <person name="Ma J."/>
        </authorList>
    </citation>
    <scope>NUCLEOTIDE SEQUENCE [LARGE SCALE GENOMIC DNA]</scope>
    <source>
        <strain evidence="3">CCUG 56098</strain>
    </source>
</reference>
<evidence type="ECO:0000313" key="2">
    <source>
        <dbReference type="EMBL" id="MFD1015049.1"/>
    </source>
</evidence>
<dbReference type="Proteomes" id="UP001597086">
    <property type="component" value="Unassembled WGS sequence"/>
</dbReference>
<proteinExistence type="predicted"/>
<evidence type="ECO:0000256" key="1">
    <source>
        <dbReference type="SAM" id="SignalP"/>
    </source>
</evidence>
<keyword evidence="1" id="KW-0732">Signal</keyword>
<keyword evidence="3" id="KW-1185">Reference proteome</keyword>
<dbReference type="Pfam" id="PF15418">
    <property type="entry name" value="DUF4625"/>
    <property type="match status" value="1"/>
</dbReference>
<feature type="chain" id="PRO_5046597177" evidence="1">
    <location>
        <begin position="22"/>
        <end position="318"/>
    </location>
</feature>
<dbReference type="RefSeq" id="WP_386114209.1">
    <property type="nucleotide sequence ID" value="NZ_JBHTKM010000017.1"/>
</dbReference>
<dbReference type="PROSITE" id="PS51257">
    <property type="entry name" value="PROKAR_LIPOPROTEIN"/>
    <property type="match status" value="1"/>
</dbReference>
<evidence type="ECO:0000313" key="3">
    <source>
        <dbReference type="Proteomes" id="UP001597086"/>
    </source>
</evidence>
<dbReference type="InterPro" id="IPR027829">
    <property type="entry name" value="DUF4625"/>
</dbReference>
<accession>A0ABW3KNL0</accession>
<organism evidence="2 3">
    <name type="scientific">Winogradskyella rapida</name>
    <dbReference type="NCBI Taxonomy" id="549701"/>
    <lineage>
        <taxon>Bacteria</taxon>
        <taxon>Pseudomonadati</taxon>
        <taxon>Bacteroidota</taxon>
        <taxon>Flavobacteriia</taxon>
        <taxon>Flavobacteriales</taxon>
        <taxon>Flavobacteriaceae</taxon>
        <taxon>Winogradskyella</taxon>
    </lineage>
</organism>
<dbReference type="EMBL" id="JBHTKM010000017">
    <property type="protein sequence ID" value="MFD1015049.1"/>
    <property type="molecule type" value="Genomic_DNA"/>
</dbReference>
<sequence length="318" mass="35907">MMKLNLKQNAILLLLMLGLCACSSDDVSEPLMPTIFNVEVGLHDNELGVLGEDFHFNAEILAGDVIDLVKVNIVQRTDETYSHDWSYEIIWDQYQGVKNAQIHQHFDIDANAARGTYDYIITVIDQNGAVLEEVREVNLIDASDYPEVTPYVQVFGVDKIDVNGTGGFNNFYNNDDFRDADNPSFSIDEALWASIEIGSIKGDGIMYGLLIKKSHNHKPENIEAIDFSKAIVTEIKEHTGYEETRGMKNSFNINYNNHYMYGAPLTIGATEDNLLPTPNPITGGKTWENGTYYYGVVYTNITYNRSTFKYIEFEINGF</sequence>